<dbReference type="PANTHER" id="PTHR39569:SF1">
    <property type="entry name" value="INORGANIC TRIPHOSPHATASE"/>
    <property type="match status" value="1"/>
</dbReference>
<dbReference type="Gene3D" id="1.40.20.10">
    <property type="entry name" value="CHAD domain"/>
    <property type="match status" value="1"/>
</dbReference>
<dbReference type="SMART" id="SM00880">
    <property type="entry name" value="CHAD"/>
    <property type="match status" value="1"/>
</dbReference>
<keyword evidence="3" id="KW-0456">Lyase</keyword>
<dbReference type="InterPro" id="IPR033469">
    <property type="entry name" value="CYTH-like_dom_sf"/>
</dbReference>
<dbReference type="InterPro" id="IPR023577">
    <property type="entry name" value="CYTH_domain"/>
</dbReference>
<dbReference type="eggNOG" id="COG5607">
    <property type="taxonomic scope" value="Bacteria"/>
</dbReference>
<dbReference type="Pfam" id="PF05235">
    <property type="entry name" value="CHAD"/>
    <property type="match status" value="1"/>
</dbReference>
<dbReference type="AlphaFoldDB" id="A1K504"/>
<evidence type="ECO:0000259" key="2">
    <source>
        <dbReference type="PROSITE" id="PS51708"/>
    </source>
</evidence>
<feature type="domain" description="CYTH" evidence="1">
    <location>
        <begin position="2"/>
        <end position="201"/>
    </location>
</feature>
<evidence type="ECO:0000259" key="1">
    <source>
        <dbReference type="PROSITE" id="PS51707"/>
    </source>
</evidence>
<keyword evidence="4" id="KW-1185">Reference proteome</keyword>
<feature type="domain" description="CHAD" evidence="2">
    <location>
        <begin position="216"/>
        <end position="497"/>
    </location>
</feature>
<dbReference type="RefSeq" id="WP_011765025.1">
    <property type="nucleotide sequence ID" value="NC_008702.1"/>
</dbReference>
<dbReference type="InterPro" id="IPR038186">
    <property type="entry name" value="CHAD_dom_sf"/>
</dbReference>
<evidence type="ECO:0000313" key="3">
    <source>
        <dbReference type="EMBL" id="CAL93909.1"/>
    </source>
</evidence>
<dbReference type="Pfam" id="PF01928">
    <property type="entry name" value="CYTH"/>
    <property type="match status" value="1"/>
</dbReference>
<dbReference type="EC" id="4.6.1.1" evidence="3"/>
<name>A1K504_AZOSB</name>
<dbReference type="KEGG" id="azo:azo1292"/>
<dbReference type="GO" id="GO:0004016">
    <property type="term" value="F:adenylate cyclase activity"/>
    <property type="evidence" value="ECO:0007669"/>
    <property type="project" value="UniProtKB-EC"/>
</dbReference>
<dbReference type="STRING" id="62928.azo1292"/>
<dbReference type="SMART" id="SM01118">
    <property type="entry name" value="CYTH"/>
    <property type="match status" value="1"/>
</dbReference>
<evidence type="ECO:0000313" key="4">
    <source>
        <dbReference type="Proteomes" id="UP000002588"/>
    </source>
</evidence>
<gene>
    <name evidence="3" type="ordered locus">azo1292</name>
</gene>
<dbReference type="SUPFAM" id="SSF55154">
    <property type="entry name" value="CYTH-like phosphatases"/>
    <property type="match status" value="1"/>
</dbReference>
<dbReference type="GO" id="GO:0050355">
    <property type="term" value="F:inorganic triphosphate phosphatase activity"/>
    <property type="evidence" value="ECO:0007669"/>
    <property type="project" value="InterPro"/>
</dbReference>
<dbReference type="PANTHER" id="PTHR39569">
    <property type="entry name" value="INORGANIC TRIPHOSPHATASE"/>
    <property type="match status" value="1"/>
</dbReference>
<dbReference type="eggNOG" id="COG3025">
    <property type="taxonomic scope" value="Bacteria"/>
</dbReference>
<organism evidence="3 4">
    <name type="scientific">Azoarcus sp. (strain BH72)</name>
    <dbReference type="NCBI Taxonomy" id="418699"/>
    <lineage>
        <taxon>Bacteria</taxon>
        <taxon>Pseudomonadati</taxon>
        <taxon>Pseudomonadota</taxon>
        <taxon>Betaproteobacteria</taxon>
        <taxon>Rhodocyclales</taxon>
        <taxon>Zoogloeaceae</taxon>
        <taxon>Azoarcus</taxon>
    </lineage>
</organism>
<dbReference type="InterPro" id="IPR007899">
    <property type="entry name" value="CHAD_dom"/>
</dbReference>
<dbReference type="CDD" id="cd07756">
    <property type="entry name" value="CYTH-like_Pase_CHAD"/>
    <property type="match status" value="1"/>
</dbReference>
<protein>
    <submittedName>
        <fullName evidence="3">Adenylate cyclase</fullName>
        <ecNumber evidence="3">4.6.1.1</ecNumber>
    </submittedName>
</protein>
<dbReference type="PROSITE" id="PS51708">
    <property type="entry name" value="CHAD"/>
    <property type="match status" value="1"/>
</dbReference>
<dbReference type="GO" id="GO:0046872">
    <property type="term" value="F:metal ion binding"/>
    <property type="evidence" value="ECO:0007669"/>
    <property type="project" value="TreeGrafter"/>
</dbReference>
<accession>A1K504</accession>
<dbReference type="InterPro" id="IPR039013">
    <property type="entry name" value="YgiF"/>
</dbReference>
<dbReference type="PROSITE" id="PS51707">
    <property type="entry name" value="CYTH"/>
    <property type="match status" value="1"/>
</dbReference>
<reference evidence="3 4" key="1">
    <citation type="journal article" date="2006" name="Nat. Biotechnol.">
        <title>Complete genome of the mutualistic, N2-fixing grass endophyte Azoarcus sp. strain BH72.</title>
        <authorList>
            <person name="Krause A."/>
            <person name="Ramakumar A."/>
            <person name="Bartels D."/>
            <person name="Battistoni F."/>
            <person name="Bekel T."/>
            <person name="Boch J."/>
            <person name="Boehm M."/>
            <person name="Friedrich F."/>
            <person name="Hurek T."/>
            <person name="Krause L."/>
            <person name="Linke B."/>
            <person name="McHardy A.C."/>
            <person name="Sarkar A."/>
            <person name="Schneiker S."/>
            <person name="Syed A.A."/>
            <person name="Thauer R."/>
            <person name="Vorhoelter F.-J."/>
            <person name="Weidner S."/>
            <person name="Puehler A."/>
            <person name="Reinhold-Hurek B."/>
            <person name="Kaiser O."/>
            <person name="Goesmann A."/>
        </authorList>
    </citation>
    <scope>NUCLEOTIDE SEQUENCE [LARGE SCALE GENOMIC DNA]</scope>
    <source>
        <strain evidence="3 4">BH72</strain>
    </source>
</reference>
<proteinExistence type="predicted"/>
<dbReference type="Proteomes" id="UP000002588">
    <property type="component" value="Chromosome"/>
</dbReference>
<sequence length="497" mass="55903">MSQEIELKLALPPSALPALRRHPLVAGAAREGKAETLDNTYFDTPDLTLKANRVAVRTRRQGRKWLQTVKCAATSSGGLSSRPEWEGPYNGRFDFSAVDHPEAARLLHKHGGKLTPLFSTRFRRETRLYSPREGVRILLMTDSGRIEAGGRELPICELELELVDGDPLDLLELACTLARDLPLVPNDISKAQRGYQLFHDQPVTPVRSEPPRLEADAGISEAFRALAFATLRAWQANAVAIAEGHQDPEFIHQLRVALRRLRALLRTFAPVLPADFHETWSARLREHAALLAEARDLDVLYTELLEPVRTEEVNRDEIDVHGLAALADDARTEARKHALKGLAKAGEGLAMLEFTAALHRLPDIEGDLASFARERLDRLRKRARRRFDAATDLAPARLHALRIAFKHLRYAVEFFTPLLARKAGARYLAALVKAQDTLGYLNDVDVARARLARWADDIRALQTAAAFVSGWHAPRYARYRRRVLDEARPLLWGRKPW</sequence>
<dbReference type="EMBL" id="AM406670">
    <property type="protein sequence ID" value="CAL93909.1"/>
    <property type="molecule type" value="Genomic_DNA"/>
</dbReference>
<dbReference type="Gene3D" id="2.40.320.10">
    <property type="entry name" value="Hypothetical Protein Pfu-838710-001"/>
    <property type="match status" value="1"/>
</dbReference>
<dbReference type="HOGENOM" id="CLU_040400_3_0_4"/>